<sequence length="218" mass="25095">MDLNDRIGAWYTPQGYFFRVWAPHANKVSVVVQDGPHWEVDDTIIEQELSKNGDYWSATVSGVEARQLYRYKIEHNDGREMEHLDPAARDVVSSELTRKDPSNRNGCVVQGADIFPWTPFETPRFENYIIYQFHIGSFAGRNDQFNKGWASFHDVESKFSYIKELGFNCIEPLPVQEYAMDRSWGYNPASFFAPESSYGSPQDLKKFVDAARLDKGCI</sequence>
<comment type="caution">
    <text evidence="3">The sequence shown here is derived from an EMBL/GenBank/DDBJ whole genome shotgun (WGS) entry which is preliminary data.</text>
</comment>
<dbReference type="PANTHER" id="PTHR43651:SF11">
    <property type="entry name" value="MALTO-OLIGOSYLTREHALOSE TREHALOHYDROLASE"/>
    <property type="match status" value="1"/>
</dbReference>
<dbReference type="GO" id="GO:0005975">
    <property type="term" value="P:carbohydrate metabolic process"/>
    <property type="evidence" value="ECO:0007669"/>
    <property type="project" value="InterPro"/>
</dbReference>
<feature type="domain" description="Glycoside hydrolase family 13 N-terminal" evidence="2">
    <location>
        <begin position="8"/>
        <end position="88"/>
    </location>
</feature>
<organism evidence="3 4">
    <name type="scientific">Pontibacter qinzhouensis</name>
    <dbReference type="NCBI Taxonomy" id="2603253"/>
    <lineage>
        <taxon>Bacteria</taxon>
        <taxon>Pseudomonadati</taxon>
        <taxon>Bacteroidota</taxon>
        <taxon>Cytophagia</taxon>
        <taxon>Cytophagales</taxon>
        <taxon>Hymenobacteraceae</taxon>
        <taxon>Pontibacter</taxon>
    </lineage>
</organism>
<keyword evidence="1" id="KW-0119">Carbohydrate metabolism</keyword>
<dbReference type="AlphaFoldDB" id="A0A5C8KCB2"/>
<dbReference type="InterPro" id="IPR004193">
    <property type="entry name" value="Glyco_hydro_13_N"/>
</dbReference>
<dbReference type="OrthoDB" id="9761875at2"/>
<gene>
    <name evidence="3" type="ORF">FVR03_05590</name>
</gene>
<dbReference type="GO" id="GO:0004553">
    <property type="term" value="F:hydrolase activity, hydrolyzing O-glycosyl compounds"/>
    <property type="evidence" value="ECO:0007669"/>
    <property type="project" value="InterPro"/>
</dbReference>
<accession>A0A5C8KCB2</accession>
<dbReference type="EMBL" id="VRTY01000014">
    <property type="protein sequence ID" value="TXK50073.1"/>
    <property type="molecule type" value="Genomic_DNA"/>
</dbReference>
<dbReference type="Gene3D" id="3.20.20.80">
    <property type="entry name" value="Glycosidases"/>
    <property type="match status" value="1"/>
</dbReference>
<keyword evidence="4" id="KW-1185">Reference proteome</keyword>
<dbReference type="Proteomes" id="UP000321926">
    <property type="component" value="Unassembled WGS sequence"/>
</dbReference>
<dbReference type="InterPro" id="IPR013783">
    <property type="entry name" value="Ig-like_fold"/>
</dbReference>
<dbReference type="RefSeq" id="WP_147920761.1">
    <property type="nucleotide sequence ID" value="NZ_VRTY01000014.1"/>
</dbReference>
<evidence type="ECO:0000256" key="1">
    <source>
        <dbReference type="ARBA" id="ARBA00023277"/>
    </source>
</evidence>
<dbReference type="Pfam" id="PF02922">
    <property type="entry name" value="CBM_48"/>
    <property type="match status" value="1"/>
</dbReference>
<proteinExistence type="predicted"/>
<dbReference type="Gene3D" id="2.60.40.10">
    <property type="entry name" value="Immunoglobulins"/>
    <property type="match status" value="1"/>
</dbReference>
<name>A0A5C8KCB2_9BACT</name>
<evidence type="ECO:0000313" key="4">
    <source>
        <dbReference type="Proteomes" id="UP000321926"/>
    </source>
</evidence>
<dbReference type="InterPro" id="IPR017853">
    <property type="entry name" value="GH"/>
</dbReference>
<evidence type="ECO:0000259" key="2">
    <source>
        <dbReference type="Pfam" id="PF02922"/>
    </source>
</evidence>
<evidence type="ECO:0000313" key="3">
    <source>
        <dbReference type="EMBL" id="TXK50073.1"/>
    </source>
</evidence>
<dbReference type="PANTHER" id="PTHR43651">
    <property type="entry name" value="1,4-ALPHA-GLUCAN-BRANCHING ENZYME"/>
    <property type="match status" value="1"/>
</dbReference>
<protein>
    <recommendedName>
        <fullName evidence="2">Glycoside hydrolase family 13 N-terminal domain-containing protein</fullName>
    </recommendedName>
</protein>
<reference evidence="3 4" key="1">
    <citation type="submission" date="2019-08" db="EMBL/GenBank/DDBJ databases">
        <authorList>
            <person name="Shi S."/>
        </authorList>
    </citation>
    <scope>NUCLEOTIDE SEQUENCE [LARGE SCALE GENOMIC DNA]</scope>
    <source>
        <strain evidence="3 4">GY10130</strain>
    </source>
</reference>
<dbReference type="SUPFAM" id="SSF51445">
    <property type="entry name" value="(Trans)glycosidases"/>
    <property type="match status" value="1"/>
</dbReference>